<evidence type="ECO:0000313" key="5">
    <source>
        <dbReference type="Proteomes" id="UP000728185"/>
    </source>
</evidence>
<name>A0A8E0VNA6_9TREM</name>
<dbReference type="EMBL" id="LUCM01001533">
    <property type="protein sequence ID" value="KAA0198735.1"/>
    <property type="molecule type" value="Genomic_DNA"/>
</dbReference>
<dbReference type="PROSITE" id="PS50041">
    <property type="entry name" value="C_TYPE_LECTIN_2"/>
    <property type="match status" value="1"/>
</dbReference>
<dbReference type="InterPro" id="IPR016186">
    <property type="entry name" value="C-type_lectin-like/link_sf"/>
</dbReference>
<feature type="domain" description="C-type lectin" evidence="3">
    <location>
        <begin position="103"/>
        <end position="201"/>
    </location>
</feature>
<dbReference type="Proteomes" id="UP000728185">
    <property type="component" value="Unassembled WGS sequence"/>
</dbReference>
<feature type="region of interest" description="Disordered" evidence="1">
    <location>
        <begin position="210"/>
        <end position="261"/>
    </location>
</feature>
<keyword evidence="5" id="KW-1185">Reference proteome</keyword>
<dbReference type="OrthoDB" id="6260475at2759"/>
<dbReference type="AlphaFoldDB" id="A0A8E0VNA6"/>
<organism evidence="4 5">
    <name type="scientific">Fasciolopsis buskii</name>
    <dbReference type="NCBI Taxonomy" id="27845"/>
    <lineage>
        <taxon>Eukaryota</taxon>
        <taxon>Metazoa</taxon>
        <taxon>Spiralia</taxon>
        <taxon>Lophotrochozoa</taxon>
        <taxon>Platyhelminthes</taxon>
        <taxon>Trematoda</taxon>
        <taxon>Digenea</taxon>
        <taxon>Plagiorchiida</taxon>
        <taxon>Echinostomata</taxon>
        <taxon>Echinostomatoidea</taxon>
        <taxon>Fasciolidae</taxon>
        <taxon>Fasciolopsis</taxon>
    </lineage>
</organism>
<keyword evidence="2" id="KW-0732">Signal</keyword>
<sequence length="261" mass="29568">MLNVQLWNLFILCCFIPPQIQATERSRGSLGPRVFTFVHGDEQAKMNFTSADEYCKHTVGQSRSETTSAGVIQESGMWDGSEDFVGRSKNHSQESDLVLQTRLASVHSYPETLALVKWVSRQEKHSFWIGGTVSKTLNEYMQPIFVLQWTDGSRSDFSFFKLPNEELAGIRVGEHRCVSVDYHSGQWGVHPCSETRYFVCLTVPVLQSSPRGNQLDAPSERMSAKRPAVSMPEPWPISTKRTKPSDSHRRMTAEELRLLLS</sequence>
<evidence type="ECO:0000256" key="2">
    <source>
        <dbReference type="SAM" id="SignalP"/>
    </source>
</evidence>
<accession>A0A8E0VNA6</accession>
<dbReference type="SUPFAM" id="SSF56436">
    <property type="entry name" value="C-type lectin-like"/>
    <property type="match status" value="1"/>
</dbReference>
<evidence type="ECO:0000313" key="4">
    <source>
        <dbReference type="EMBL" id="KAA0198735.1"/>
    </source>
</evidence>
<reference evidence="4" key="1">
    <citation type="submission" date="2019-05" db="EMBL/GenBank/DDBJ databases">
        <title>Annotation for the trematode Fasciolopsis buski.</title>
        <authorList>
            <person name="Choi Y.-J."/>
        </authorList>
    </citation>
    <scope>NUCLEOTIDE SEQUENCE</scope>
    <source>
        <strain evidence="4">HT</strain>
        <tissue evidence="4">Whole worm</tissue>
    </source>
</reference>
<dbReference type="CDD" id="cd00037">
    <property type="entry name" value="CLECT"/>
    <property type="match status" value="1"/>
</dbReference>
<dbReference type="Pfam" id="PF00059">
    <property type="entry name" value="Lectin_C"/>
    <property type="match status" value="1"/>
</dbReference>
<evidence type="ECO:0000256" key="1">
    <source>
        <dbReference type="SAM" id="MobiDB-lite"/>
    </source>
</evidence>
<feature type="signal peptide" evidence="2">
    <location>
        <begin position="1"/>
        <end position="22"/>
    </location>
</feature>
<dbReference type="InterPro" id="IPR001304">
    <property type="entry name" value="C-type_lectin-like"/>
</dbReference>
<proteinExistence type="predicted"/>
<gene>
    <name evidence="4" type="ORF">FBUS_02109</name>
</gene>
<dbReference type="Gene3D" id="3.10.100.10">
    <property type="entry name" value="Mannose-Binding Protein A, subunit A"/>
    <property type="match status" value="1"/>
</dbReference>
<comment type="caution">
    <text evidence="4">The sequence shown here is derived from an EMBL/GenBank/DDBJ whole genome shotgun (WGS) entry which is preliminary data.</text>
</comment>
<feature type="compositionally biased region" description="Basic and acidic residues" evidence="1">
    <location>
        <begin position="243"/>
        <end position="261"/>
    </location>
</feature>
<feature type="chain" id="PRO_5034660454" evidence="2">
    <location>
        <begin position="23"/>
        <end position="261"/>
    </location>
</feature>
<dbReference type="InterPro" id="IPR016187">
    <property type="entry name" value="CTDL_fold"/>
</dbReference>
<evidence type="ECO:0000259" key="3">
    <source>
        <dbReference type="PROSITE" id="PS50041"/>
    </source>
</evidence>
<protein>
    <submittedName>
        <fullName evidence="4">Bone marrow proteoglycan</fullName>
    </submittedName>
</protein>